<feature type="domain" description="FAD/NAD(P)-binding" evidence="5">
    <location>
        <begin position="6"/>
        <end position="309"/>
    </location>
</feature>
<dbReference type="Proteomes" id="UP001612915">
    <property type="component" value="Unassembled WGS sequence"/>
</dbReference>
<organism evidence="7 8">
    <name type="scientific">Spongisporangium articulatum</name>
    <dbReference type="NCBI Taxonomy" id="3362603"/>
    <lineage>
        <taxon>Bacteria</taxon>
        <taxon>Bacillati</taxon>
        <taxon>Actinomycetota</taxon>
        <taxon>Actinomycetes</taxon>
        <taxon>Kineosporiales</taxon>
        <taxon>Kineosporiaceae</taxon>
        <taxon>Spongisporangium</taxon>
    </lineage>
</organism>
<dbReference type="InterPro" id="IPR036188">
    <property type="entry name" value="FAD/NAD-bd_sf"/>
</dbReference>
<dbReference type="RefSeq" id="WP_398278285.1">
    <property type="nucleotide sequence ID" value="NZ_JBITLV010000002.1"/>
</dbReference>
<evidence type="ECO:0000256" key="4">
    <source>
        <dbReference type="ARBA" id="ARBA00023002"/>
    </source>
</evidence>
<dbReference type="InterPro" id="IPR016156">
    <property type="entry name" value="FAD/NAD-linked_Rdtase_dimer_sf"/>
</dbReference>
<evidence type="ECO:0000256" key="1">
    <source>
        <dbReference type="ARBA" id="ARBA00001974"/>
    </source>
</evidence>
<feature type="domain" description="Reductase C-terminal" evidence="6">
    <location>
        <begin position="328"/>
        <end position="413"/>
    </location>
</feature>
<dbReference type="Gene3D" id="3.30.390.30">
    <property type="match status" value="1"/>
</dbReference>
<dbReference type="Gene3D" id="3.50.50.60">
    <property type="entry name" value="FAD/NAD(P)-binding domain"/>
    <property type="match status" value="2"/>
</dbReference>
<evidence type="ECO:0000259" key="5">
    <source>
        <dbReference type="Pfam" id="PF07992"/>
    </source>
</evidence>
<dbReference type="PANTHER" id="PTHR43557:SF2">
    <property type="entry name" value="RIESKE DOMAIN-CONTAINING PROTEIN-RELATED"/>
    <property type="match status" value="1"/>
</dbReference>
<dbReference type="InterPro" id="IPR023753">
    <property type="entry name" value="FAD/NAD-binding_dom"/>
</dbReference>
<sequence length="419" mass="43907">MSDVTYVVVGAGLAAARAVEALRADGVDGRVVMIGEETYLPYERPELSKGYLAGDKERADLTVHDEAWYAAHDVELLAGCRATALEVGSRVVQLERLDGSRPTERLGYDRLLLATGSAPNRLRVPGAGLDGVHYLREVDHSDALKAAIGAGGPLVVIGGGWIGLEAAAVARSQGVDVTVVEAAAAPLARVVGDEIGARFAALHRDHGVDVRTNVQVGRLVGDGRVEGVELQGGTVVPAAAVLVGVGAAPRTELAEQAGLTLAGGGVAVDTHLVSSDPRVWAAGDVAYAQNTWLGGPVRVEHWANANDQGAFAGHSLGGSDRQWDVAPFFFSDQYDTGLEYHGWADPLKQPVVVRELGDGAWTAFWLDSADGARVGRVTAGMHVNGWDDADAVKQLVVDRAVVDPARLGDPQVAWADLPQ</sequence>
<dbReference type="SUPFAM" id="SSF55424">
    <property type="entry name" value="FAD/NAD-linked reductases, dimerisation (C-terminal) domain"/>
    <property type="match status" value="1"/>
</dbReference>
<dbReference type="EMBL" id="JBITLV010000002">
    <property type="protein sequence ID" value="MFI7587176.1"/>
    <property type="molecule type" value="Genomic_DNA"/>
</dbReference>
<name>A0ABW8ALE8_9ACTN</name>
<keyword evidence="3" id="KW-0274">FAD</keyword>
<evidence type="ECO:0000313" key="7">
    <source>
        <dbReference type="EMBL" id="MFI7587176.1"/>
    </source>
</evidence>
<evidence type="ECO:0000259" key="6">
    <source>
        <dbReference type="Pfam" id="PF14759"/>
    </source>
</evidence>
<evidence type="ECO:0000313" key="8">
    <source>
        <dbReference type="Proteomes" id="UP001612915"/>
    </source>
</evidence>
<dbReference type="PRINTS" id="PR00368">
    <property type="entry name" value="FADPNR"/>
</dbReference>
<proteinExistence type="predicted"/>
<protein>
    <submittedName>
        <fullName evidence="7">NAD(P)/FAD-dependent oxidoreductase</fullName>
    </submittedName>
</protein>
<comment type="cofactor">
    <cofactor evidence="1">
        <name>FAD</name>
        <dbReference type="ChEBI" id="CHEBI:57692"/>
    </cofactor>
</comment>
<keyword evidence="8" id="KW-1185">Reference proteome</keyword>
<dbReference type="Pfam" id="PF14759">
    <property type="entry name" value="Reductase_C"/>
    <property type="match status" value="1"/>
</dbReference>
<dbReference type="InterPro" id="IPR050446">
    <property type="entry name" value="FAD-oxidoreductase/Apoptosis"/>
</dbReference>
<dbReference type="InterPro" id="IPR028202">
    <property type="entry name" value="Reductase_C"/>
</dbReference>
<keyword evidence="4" id="KW-0560">Oxidoreductase</keyword>
<dbReference type="Pfam" id="PF07992">
    <property type="entry name" value="Pyr_redox_2"/>
    <property type="match status" value="1"/>
</dbReference>
<dbReference type="SUPFAM" id="SSF51905">
    <property type="entry name" value="FAD/NAD(P)-binding domain"/>
    <property type="match status" value="2"/>
</dbReference>
<evidence type="ECO:0000256" key="2">
    <source>
        <dbReference type="ARBA" id="ARBA00022630"/>
    </source>
</evidence>
<gene>
    <name evidence="7" type="ORF">ACIB24_08890</name>
</gene>
<evidence type="ECO:0000256" key="3">
    <source>
        <dbReference type="ARBA" id="ARBA00022827"/>
    </source>
</evidence>
<dbReference type="PANTHER" id="PTHR43557">
    <property type="entry name" value="APOPTOSIS-INDUCING FACTOR 1"/>
    <property type="match status" value="1"/>
</dbReference>
<reference evidence="7 8" key="1">
    <citation type="submission" date="2024-10" db="EMBL/GenBank/DDBJ databases">
        <title>The Natural Products Discovery Center: Release of the First 8490 Sequenced Strains for Exploring Actinobacteria Biosynthetic Diversity.</title>
        <authorList>
            <person name="Kalkreuter E."/>
            <person name="Kautsar S.A."/>
            <person name="Yang D."/>
            <person name="Bader C.D."/>
            <person name="Teijaro C.N."/>
            <person name="Fluegel L."/>
            <person name="Davis C.M."/>
            <person name="Simpson J.R."/>
            <person name="Lauterbach L."/>
            <person name="Steele A.D."/>
            <person name="Gui C."/>
            <person name="Meng S."/>
            <person name="Li G."/>
            <person name="Viehrig K."/>
            <person name="Ye F."/>
            <person name="Su P."/>
            <person name="Kiefer A.F."/>
            <person name="Nichols A."/>
            <person name="Cepeda A.J."/>
            <person name="Yan W."/>
            <person name="Fan B."/>
            <person name="Jiang Y."/>
            <person name="Adhikari A."/>
            <person name="Zheng C.-J."/>
            <person name="Schuster L."/>
            <person name="Cowan T.M."/>
            <person name="Smanski M.J."/>
            <person name="Chevrette M.G."/>
            <person name="De Carvalho L.P.S."/>
            <person name="Shen B."/>
        </authorList>
    </citation>
    <scope>NUCLEOTIDE SEQUENCE [LARGE SCALE GENOMIC DNA]</scope>
    <source>
        <strain evidence="7 8">NPDC049639</strain>
    </source>
</reference>
<keyword evidence="2" id="KW-0285">Flavoprotein</keyword>
<comment type="caution">
    <text evidence="7">The sequence shown here is derived from an EMBL/GenBank/DDBJ whole genome shotgun (WGS) entry which is preliminary data.</text>
</comment>
<dbReference type="PRINTS" id="PR00411">
    <property type="entry name" value="PNDRDTASEI"/>
</dbReference>
<accession>A0ABW8ALE8</accession>